<feature type="coiled-coil region" evidence="1">
    <location>
        <begin position="200"/>
        <end position="241"/>
    </location>
</feature>
<evidence type="ECO:0000313" key="3">
    <source>
        <dbReference type="Proteomes" id="UP000466345"/>
    </source>
</evidence>
<comment type="caution">
    <text evidence="2">The sequence shown here is derived from an EMBL/GenBank/DDBJ whole genome shotgun (WGS) entry which is preliminary data.</text>
</comment>
<dbReference type="AlphaFoldDB" id="A0A7K0CNA9"/>
<dbReference type="Proteomes" id="UP000466345">
    <property type="component" value="Unassembled WGS sequence"/>
</dbReference>
<reference evidence="2 3" key="1">
    <citation type="submission" date="2019-10" db="EMBL/GenBank/DDBJ databases">
        <title>Streptomyces smaragdinus sp. nov. and Streptomyces fabii sp. nov., isolated from the gut of fungus growing-termite Macrotermes natalensis.</title>
        <authorList>
            <person name="Schwitalla J."/>
            <person name="Benndorf R."/>
            <person name="Martin K."/>
            <person name="De Beer W."/>
            <person name="Kaster A.-K."/>
            <person name="Vollmers J."/>
            <person name="Poulsen M."/>
            <person name="Beemelmanns C."/>
        </authorList>
    </citation>
    <scope>NUCLEOTIDE SEQUENCE [LARGE SCALE GENOMIC DNA]</scope>
    <source>
        <strain evidence="2 3">RB5</strain>
    </source>
</reference>
<evidence type="ECO:0000313" key="2">
    <source>
        <dbReference type="EMBL" id="MQY14939.1"/>
    </source>
</evidence>
<protein>
    <submittedName>
        <fullName evidence="2">Chromosome partition protein Smc</fullName>
    </submittedName>
</protein>
<gene>
    <name evidence="2" type="primary">smc_2</name>
    <name evidence="2" type="ORF">SRB5_51150</name>
</gene>
<evidence type="ECO:0000256" key="1">
    <source>
        <dbReference type="SAM" id="Coils"/>
    </source>
</evidence>
<keyword evidence="3" id="KW-1185">Reference proteome</keyword>
<organism evidence="2 3">
    <name type="scientific">Streptomyces smaragdinus</name>
    <dbReference type="NCBI Taxonomy" id="2585196"/>
    <lineage>
        <taxon>Bacteria</taxon>
        <taxon>Bacillati</taxon>
        <taxon>Actinomycetota</taxon>
        <taxon>Actinomycetes</taxon>
        <taxon>Kitasatosporales</taxon>
        <taxon>Streptomycetaceae</taxon>
        <taxon>Streptomyces</taxon>
    </lineage>
</organism>
<name>A0A7K0CNA9_9ACTN</name>
<dbReference type="EMBL" id="WEGJ01000026">
    <property type="protein sequence ID" value="MQY14939.1"/>
    <property type="molecule type" value="Genomic_DNA"/>
</dbReference>
<accession>A0A7K0CNA9</accession>
<dbReference type="RefSeq" id="WP_153455783.1">
    <property type="nucleotide sequence ID" value="NZ_WEGJ01000026.1"/>
</dbReference>
<proteinExistence type="predicted"/>
<keyword evidence="1" id="KW-0175">Coiled coil</keyword>
<sequence length="314" mass="33717">MAGNDGDPGGPARQELQALAAGGGIAAALPALGASLRWATAALAAARDDTGHAALEGFYGLFDALEELPDLVAEVPRLLAAARPGPRPAQELTRLTAELGALGERMDRDRADLVRLTAAEEELSRRLADHGELRERVDELRGLERLADALDALAGQRQVIDERLRVLRSGDTSALRDLDDAGAELVRLTRDRLEALPPRISDTLRQAEETGARLADAERELARATAELETLRRRLESVAAELGDRVPALGRHARADRELAEALAALHDAPDPGAPVLEQARGAVREVERRLGEIDGVLRDVLADRDRAAARPVR</sequence>